<reference evidence="9 10" key="1">
    <citation type="submission" date="2014-06" db="EMBL/GenBank/DDBJ databases">
        <authorList>
            <person name="Ju J."/>
            <person name="Zhang J."/>
        </authorList>
    </citation>
    <scope>NUCLEOTIDE SEQUENCE [LARGE SCALE GENOMIC DNA]</scope>
    <source>
        <strain evidence="9">DmW_045</strain>
    </source>
</reference>
<dbReference type="InterPro" id="IPR006148">
    <property type="entry name" value="Glc/Gal-6P_isomerase"/>
</dbReference>
<name>A0A252A1P8_9PROT</name>
<protein>
    <recommendedName>
        <fullName evidence="6 7">6-phosphogluconolactonase</fullName>
        <shortName evidence="7">6PGL</shortName>
        <ecNumber evidence="5 7">3.1.1.31</ecNumber>
    </recommendedName>
</protein>
<comment type="caution">
    <text evidence="9">The sequence shown here is derived from an EMBL/GenBank/DDBJ whole genome shotgun (WGS) entry which is preliminary data.</text>
</comment>
<evidence type="ECO:0000313" key="9">
    <source>
        <dbReference type="EMBL" id="OUI81407.1"/>
    </source>
</evidence>
<evidence type="ECO:0000256" key="1">
    <source>
        <dbReference type="ARBA" id="ARBA00000832"/>
    </source>
</evidence>
<evidence type="ECO:0000256" key="5">
    <source>
        <dbReference type="ARBA" id="ARBA00013198"/>
    </source>
</evidence>
<dbReference type="EMBL" id="JOMO01000023">
    <property type="protein sequence ID" value="OUI81407.1"/>
    <property type="molecule type" value="Genomic_DNA"/>
</dbReference>
<organism evidence="9 10">
    <name type="scientific">Acetobacter orientalis</name>
    <dbReference type="NCBI Taxonomy" id="146474"/>
    <lineage>
        <taxon>Bacteria</taxon>
        <taxon>Pseudomonadati</taxon>
        <taxon>Pseudomonadota</taxon>
        <taxon>Alphaproteobacteria</taxon>
        <taxon>Acetobacterales</taxon>
        <taxon>Acetobacteraceae</taxon>
        <taxon>Acetobacter</taxon>
    </lineage>
</organism>
<dbReference type="SUPFAM" id="SSF100950">
    <property type="entry name" value="NagB/RpiA/CoA transferase-like"/>
    <property type="match status" value="1"/>
</dbReference>
<dbReference type="GO" id="GO:0005975">
    <property type="term" value="P:carbohydrate metabolic process"/>
    <property type="evidence" value="ECO:0007669"/>
    <property type="project" value="UniProtKB-UniRule"/>
</dbReference>
<dbReference type="Pfam" id="PF01182">
    <property type="entry name" value="Glucosamine_iso"/>
    <property type="match status" value="1"/>
</dbReference>
<proteinExistence type="inferred from homology"/>
<gene>
    <name evidence="7" type="primary">pgl</name>
    <name evidence="9" type="ORF">HK12_05325</name>
</gene>
<dbReference type="GO" id="GO:0006098">
    <property type="term" value="P:pentose-phosphate shunt"/>
    <property type="evidence" value="ECO:0007669"/>
    <property type="project" value="UniProtKB-UniPathway"/>
</dbReference>
<dbReference type="CDD" id="cd01400">
    <property type="entry name" value="6PGL"/>
    <property type="match status" value="1"/>
</dbReference>
<evidence type="ECO:0000256" key="6">
    <source>
        <dbReference type="ARBA" id="ARBA00020337"/>
    </source>
</evidence>
<dbReference type="UniPathway" id="UPA00115">
    <property type="reaction ID" value="UER00409"/>
</dbReference>
<dbReference type="Gene3D" id="3.40.50.1360">
    <property type="match status" value="1"/>
</dbReference>
<evidence type="ECO:0000256" key="4">
    <source>
        <dbReference type="ARBA" id="ARBA00010662"/>
    </source>
</evidence>
<dbReference type="EC" id="3.1.1.31" evidence="5 7"/>
<dbReference type="InterPro" id="IPR005900">
    <property type="entry name" value="6-phosphogluconolactonase_DevB"/>
</dbReference>
<dbReference type="AlphaFoldDB" id="A0A252A1P8"/>
<dbReference type="Proteomes" id="UP000194639">
    <property type="component" value="Unassembled WGS sequence"/>
</dbReference>
<evidence type="ECO:0000256" key="7">
    <source>
        <dbReference type="RuleBase" id="RU365095"/>
    </source>
</evidence>
<evidence type="ECO:0000313" key="10">
    <source>
        <dbReference type="Proteomes" id="UP000194639"/>
    </source>
</evidence>
<evidence type="ECO:0000256" key="3">
    <source>
        <dbReference type="ARBA" id="ARBA00004961"/>
    </source>
</evidence>
<comment type="function">
    <text evidence="2 7">Hydrolysis of 6-phosphogluconolactone to 6-phosphogluconate.</text>
</comment>
<evidence type="ECO:0000256" key="2">
    <source>
        <dbReference type="ARBA" id="ARBA00002681"/>
    </source>
</evidence>
<dbReference type="PANTHER" id="PTHR11054:SF0">
    <property type="entry name" value="6-PHOSPHOGLUCONOLACTONASE"/>
    <property type="match status" value="1"/>
</dbReference>
<dbReference type="InterPro" id="IPR039104">
    <property type="entry name" value="6PGL"/>
</dbReference>
<dbReference type="InterPro" id="IPR037171">
    <property type="entry name" value="NagB/RpiA_transferase-like"/>
</dbReference>
<dbReference type="NCBIfam" id="TIGR01198">
    <property type="entry name" value="pgl"/>
    <property type="match status" value="1"/>
</dbReference>
<comment type="pathway">
    <text evidence="3 7">Carbohydrate degradation; pentose phosphate pathway; D-ribulose 5-phosphate from D-glucose 6-phosphate (oxidative stage): step 2/3.</text>
</comment>
<keyword evidence="7" id="KW-0378">Hydrolase</keyword>
<dbReference type="GO" id="GO:0017057">
    <property type="term" value="F:6-phosphogluconolactonase activity"/>
    <property type="evidence" value="ECO:0007669"/>
    <property type="project" value="UniProtKB-UniRule"/>
</dbReference>
<dbReference type="PANTHER" id="PTHR11054">
    <property type="entry name" value="6-PHOSPHOGLUCONOLACTONASE"/>
    <property type="match status" value="1"/>
</dbReference>
<sequence>MTGQNTRTAEVQVFADRAAITHYLADWLLQQAVAKTSGPFVIALSGGSTPQALYSLMAQEPYASRFPWARMQFFLGDDRFLPHDHPDNNSGMLHRLLFSRVPVPAANVHAMPATGTPEDAAHAYETLLKQFYGADRFEPNRPLFDVNLLGLGADGHTASLFPGQPVLQEKTAWVAPCIPPVAPYTRLTLTYPAIHASRHVVFMVEGAGKKEALAKVRAQDPTCPASAITAMGDVRWLIDTAAAPAP</sequence>
<comment type="similarity">
    <text evidence="4 7">Belongs to the glucosamine/galactosamine-6-phosphate isomerase family. 6-phosphogluconolactonase subfamily.</text>
</comment>
<dbReference type="RefSeq" id="WP_086552378.1">
    <property type="nucleotide sequence ID" value="NZ_JOMO01000023.1"/>
</dbReference>
<comment type="catalytic activity">
    <reaction evidence="1 7">
        <text>6-phospho-D-glucono-1,5-lactone + H2O = 6-phospho-D-gluconate + H(+)</text>
        <dbReference type="Rhea" id="RHEA:12556"/>
        <dbReference type="ChEBI" id="CHEBI:15377"/>
        <dbReference type="ChEBI" id="CHEBI:15378"/>
        <dbReference type="ChEBI" id="CHEBI:57955"/>
        <dbReference type="ChEBI" id="CHEBI:58759"/>
        <dbReference type="EC" id="3.1.1.31"/>
    </reaction>
</comment>
<feature type="domain" description="Glucosamine/galactosamine-6-phosphate isomerase" evidence="8">
    <location>
        <begin position="16"/>
        <end position="236"/>
    </location>
</feature>
<evidence type="ECO:0000259" key="8">
    <source>
        <dbReference type="Pfam" id="PF01182"/>
    </source>
</evidence>
<accession>A0A252A1P8</accession>